<sequence>MNLLWQLTREFATENQSETRQMGKGTGSGGSGSKGGGSSSSGGSGSKGGGSGNTQAAADNRSNQMQFRVLLVTRARVNHGLNKNQIVRVCDATTLLLLIKIQGVARRAVKQRSIVVK</sequence>
<evidence type="ECO:0000313" key="2">
    <source>
        <dbReference type="EMBL" id="KAF4042428.1"/>
    </source>
</evidence>
<proteinExistence type="predicted"/>
<dbReference type="EMBL" id="WSZM01000101">
    <property type="protein sequence ID" value="KAF4042428.1"/>
    <property type="molecule type" value="Genomic_DNA"/>
</dbReference>
<dbReference type="Proteomes" id="UP000602510">
    <property type="component" value="Unassembled WGS sequence"/>
</dbReference>
<evidence type="ECO:0000256" key="1">
    <source>
        <dbReference type="SAM" id="MobiDB-lite"/>
    </source>
</evidence>
<evidence type="ECO:0000313" key="3">
    <source>
        <dbReference type="Proteomes" id="UP000602510"/>
    </source>
</evidence>
<gene>
    <name evidence="2" type="ORF">GN244_ATG05324</name>
</gene>
<feature type="compositionally biased region" description="Gly residues" evidence="1">
    <location>
        <begin position="24"/>
        <end position="52"/>
    </location>
</feature>
<organism evidence="2 3">
    <name type="scientific">Phytophthora infestans</name>
    <name type="common">Potato late blight agent</name>
    <name type="synonym">Botrytis infestans</name>
    <dbReference type="NCBI Taxonomy" id="4787"/>
    <lineage>
        <taxon>Eukaryota</taxon>
        <taxon>Sar</taxon>
        <taxon>Stramenopiles</taxon>
        <taxon>Oomycota</taxon>
        <taxon>Peronosporomycetes</taxon>
        <taxon>Peronosporales</taxon>
        <taxon>Peronosporaceae</taxon>
        <taxon>Phytophthora</taxon>
    </lineage>
</organism>
<dbReference type="AlphaFoldDB" id="A0A833T2S1"/>
<feature type="region of interest" description="Disordered" evidence="1">
    <location>
        <begin position="12"/>
        <end position="60"/>
    </location>
</feature>
<protein>
    <submittedName>
        <fullName evidence="2">Uncharacterized protein</fullName>
    </submittedName>
</protein>
<keyword evidence="3" id="KW-1185">Reference proteome</keyword>
<name>A0A833T2S1_PHYIN</name>
<comment type="caution">
    <text evidence="2">The sequence shown here is derived from an EMBL/GenBank/DDBJ whole genome shotgun (WGS) entry which is preliminary data.</text>
</comment>
<reference evidence="2" key="1">
    <citation type="submission" date="2020-04" db="EMBL/GenBank/DDBJ databases">
        <title>Hybrid Assembly of Korean Phytophthora infestans isolates.</title>
        <authorList>
            <person name="Prokchorchik M."/>
            <person name="Lee Y."/>
            <person name="Seo J."/>
            <person name="Cho J.-H."/>
            <person name="Park Y.-E."/>
            <person name="Jang D.-C."/>
            <person name="Im J.-S."/>
            <person name="Choi J.-G."/>
            <person name="Park H.-J."/>
            <person name="Lee G.-B."/>
            <person name="Lee Y.-G."/>
            <person name="Hong S.-Y."/>
            <person name="Cho K."/>
            <person name="Sohn K.H."/>
        </authorList>
    </citation>
    <scope>NUCLEOTIDE SEQUENCE</scope>
    <source>
        <strain evidence="2">KR_1_A1</strain>
    </source>
</reference>
<accession>A0A833T2S1</accession>